<evidence type="ECO:0000256" key="1">
    <source>
        <dbReference type="SAM" id="MobiDB-lite"/>
    </source>
</evidence>
<dbReference type="OrthoDB" id="9792021at2"/>
<dbReference type="AlphaFoldDB" id="A0A508ACY9"/>
<comment type="caution">
    <text evidence="2">The sequence shown here is derived from an EMBL/GenBank/DDBJ whole genome shotgun (WGS) entry which is preliminary data.</text>
</comment>
<gene>
    <name evidence="2" type="ORF">FKV25_07675</name>
</gene>
<reference evidence="2 3" key="1">
    <citation type="submission" date="2019-06" db="EMBL/GenBank/DDBJ databases">
        <title>Lysobacter alkalisoli sp. nov. isolated from saline soil.</title>
        <authorList>
            <person name="Sun J.-Q."/>
            <person name="Xu L."/>
        </authorList>
    </citation>
    <scope>NUCLEOTIDE SEQUENCE [LARGE SCALE GENOMIC DNA]</scope>
    <source>
        <strain evidence="2 3">JCM 31130</strain>
    </source>
</reference>
<name>A0A508ACY9_9GAMM</name>
<dbReference type="RefSeq" id="WP_141518204.1">
    <property type="nucleotide sequence ID" value="NZ_VICE01000071.1"/>
</dbReference>
<protein>
    <submittedName>
        <fullName evidence="2">Uncharacterized protein</fullName>
    </submittedName>
</protein>
<sequence length="301" mass="31467">MIPRSSLEWALAACMAVPSLHPRTRMAGCDRLADRSPANKNKDESPMEVRNPLPVARRSLVLALLATTLVACGPVGQPADSRSGDAGVVAASPDAGASPPTGSPGAAADADEGDLAADDAAFEVDSVPVSSQDLGAFPFIVLPNGYEAIDAQTLNVTQVPFWTGDRLEQVEGKAYMATVQETQGNTFSPFEFERHVAHLIEQAGGILVTDSPIPPEVLEHIPRDVRVGLVSGWGDVYNNPVQTYLVRTEDKLVWVHACTDSAGAGLIVVEAGAAGSGSTDPITTARDPGLPESVDEQVAPL</sequence>
<dbReference type="Proteomes" id="UP000318212">
    <property type="component" value="Unassembled WGS sequence"/>
</dbReference>
<accession>A0A508ACY9</accession>
<proteinExistence type="predicted"/>
<feature type="compositionally biased region" description="Low complexity" evidence="1">
    <location>
        <begin position="84"/>
        <end position="108"/>
    </location>
</feature>
<evidence type="ECO:0000313" key="2">
    <source>
        <dbReference type="EMBL" id="TQD45698.1"/>
    </source>
</evidence>
<organism evidence="2 3">
    <name type="scientific">Marilutibacter aestuarii</name>
    <dbReference type="NCBI Taxonomy" id="1706195"/>
    <lineage>
        <taxon>Bacteria</taxon>
        <taxon>Pseudomonadati</taxon>
        <taxon>Pseudomonadota</taxon>
        <taxon>Gammaproteobacteria</taxon>
        <taxon>Lysobacterales</taxon>
        <taxon>Lysobacteraceae</taxon>
        <taxon>Marilutibacter</taxon>
    </lineage>
</organism>
<keyword evidence="3" id="KW-1185">Reference proteome</keyword>
<feature type="region of interest" description="Disordered" evidence="1">
    <location>
        <begin position="275"/>
        <end position="301"/>
    </location>
</feature>
<evidence type="ECO:0000313" key="3">
    <source>
        <dbReference type="Proteomes" id="UP000318212"/>
    </source>
</evidence>
<feature type="region of interest" description="Disordered" evidence="1">
    <location>
        <begin position="78"/>
        <end position="111"/>
    </location>
</feature>
<dbReference type="EMBL" id="VICE01000071">
    <property type="protein sequence ID" value="TQD45698.1"/>
    <property type="molecule type" value="Genomic_DNA"/>
</dbReference>